<gene>
    <name evidence="1" type="primary">41</name>
    <name evidence="1" type="ORF">SEA_PHARB_41</name>
</gene>
<protein>
    <submittedName>
        <fullName evidence="1">Uncharacterized protein</fullName>
    </submittedName>
</protein>
<name>A0AAU8GS65_9VIRU</name>
<accession>A0AAU8GS65</accession>
<dbReference type="EMBL" id="PP750966">
    <property type="protein sequence ID" value="XCH43650.1"/>
    <property type="molecule type" value="Genomic_DNA"/>
</dbReference>
<evidence type="ECO:0000313" key="1">
    <source>
        <dbReference type="EMBL" id="XCH43650.1"/>
    </source>
</evidence>
<organism evidence="1">
    <name type="scientific">Mycobacterium phage Pharb</name>
    <dbReference type="NCBI Taxonomy" id="3136626"/>
    <lineage>
        <taxon>Viruses</taxon>
    </lineage>
</organism>
<proteinExistence type="predicted"/>
<sequence>MSGTPDLSDSQATLMRVMAEVDREPVEESVRKWRSAGRFYAKQAQELFLDAANDEGTVTPDDAEHVVRMGDVAALAALASMYFAMAADAECFGKLPPVEPHTDGE</sequence>
<reference evidence="1" key="1">
    <citation type="submission" date="2024-04" db="EMBL/GenBank/DDBJ databases">
        <authorList>
            <person name="Bains C."/>
            <person name="Hallett B."/>
            <person name="Lee H."/>
            <person name="Redzematovic E."/>
            <person name="Hutchison K.W."/>
            <person name="Molloy S.D."/>
            <person name="Viland M.D."/>
            <person name="Lewis C.M."/>
            <person name="Garlena R.A."/>
            <person name="Russell D.A."/>
            <person name="Jacobs-Sera D."/>
            <person name="Hatfull G.F."/>
        </authorList>
    </citation>
    <scope>NUCLEOTIDE SEQUENCE</scope>
</reference>